<dbReference type="Pfam" id="PF13426">
    <property type="entry name" value="PAS_9"/>
    <property type="match status" value="1"/>
</dbReference>
<dbReference type="InterPro" id="IPR035965">
    <property type="entry name" value="PAS-like_dom_sf"/>
</dbReference>
<sequence>MEKKDTDSRRAKRRNPLVFEDHHGVSFRARTRLCLRDELFMREMLQRCDDEMFVITDPSLPDNPITYASPCFLRYTQYTRGEVIGKNCRFLQGDLTRARDVRRIRWAINKMKECTVTLVNYKKDGTAFRNQFFIAPLLKRNAFGEPRGEGPSTPPLSLPGRIFQLFQLFDSHRREADLFIGIQCESRQANRSIIENFGANFRSSQPFVIAHADYEKLLEAEIGVLGSPVGSSQLVSVEGDRESDHK</sequence>
<dbReference type="EMBL" id="HBGH01005268">
    <property type="protein sequence ID" value="CAD9230779.1"/>
    <property type="molecule type" value="Transcribed_RNA"/>
</dbReference>
<dbReference type="GO" id="GO:0005634">
    <property type="term" value="C:nucleus"/>
    <property type="evidence" value="ECO:0007669"/>
    <property type="project" value="TreeGrafter"/>
</dbReference>
<accession>A0A7S1XBZ6</accession>
<dbReference type="PANTHER" id="PTHR47429:SF2">
    <property type="entry name" value="PROTEIN TWIN LOV 1"/>
    <property type="match status" value="1"/>
</dbReference>
<keyword evidence="2" id="KW-0288">FMN</keyword>
<keyword evidence="3" id="KW-0157">Chromophore</keyword>
<dbReference type="PANTHER" id="PTHR47429">
    <property type="entry name" value="PROTEIN TWIN LOV 1"/>
    <property type="match status" value="1"/>
</dbReference>
<keyword evidence="1" id="KW-0285">Flavoprotein</keyword>
<organism evidence="5">
    <name type="scientific">Compsopogon caeruleus</name>
    <dbReference type="NCBI Taxonomy" id="31354"/>
    <lineage>
        <taxon>Eukaryota</taxon>
        <taxon>Rhodophyta</taxon>
        <taxon>Compsopogonophyceae</taxon>
        <taxon>Compsopogonales</taxon>
        <taxon>Compsopogonaceae</taxon>
        <taxon>Compsopogon</taxon>
    </lineage>
</organism>
<feature type="domain" description="PAS" evidence="4">
    <location>
        <begin position="51"/>
        <end position="138"/>
    </location>
</feature>
<dbReference type="CDD" id="cd00130">
    <property type="entry name" value="PAS"/>
    <property type="match status" value="1"/>
</dbReference>
<proteinExistence type="predicted"/>
<evidence type="ECO:0000256" key="3">
    <source>
        <dbReference type="ARBA" id="ARBA00022991"/>
    </source>
</evidence>
<dbReference type="AlphaFoldDB" id="A0A7S1XBZ6"/>
<evidence type="ECO:0000256" key="2">
    <source>
        <dbReference type="ARBA" id="ARBA00022643"/>
    </source>
</evidence>
<dbReference type="Gene3D" id="3.30.450.20">
    <property type="entry name" value="PAS domain"/>
    <property type="match status" value="1"/>
</dbReference>
<dbReference type="InterPro" id="IPR000014">
    <property type="entry name" value="PAS"/>
</dbReference>
<dbReference type="SUPFAM" id="SSF55785">
    <property type="entry name" value="PYP-like sensor domain (PAS domain)"/>
    <property type="match status" value="1"/>
</dbReference>
<reference evidence="5" key="1">
    <citation type="submission" date="2021-01" db="EMBL/GenBank/DDBJ databases">
        <authorList>
            <person name="Corre E."/>
            <person name="Pelletier E."/>
            <person name="Niang G."/>
            <person name="Scheremetjew M."/>
            <person name="Finn R."/>
            <person name="Kale V."/>
            <person name="Holt S."/>
            <person name="Cochrane G."/>
            <person name="Meng A."/>
            <person name="Brown T."/>
            <person name="Cohen L."/>
        </authorList>
    </citation>
    <scope>NUCLEOTIDE SEQUENCE</scope>
    <source>
        <strain evidence="5">SAG 36.94</strain>
    </source>
</reference>
<evidence type="ECO:0000256" key="1">
    <source>
        <dbReference type="ARBA" id="ARBA00022630"/>
    </source>
</evidence>
<evidence type="ECO:0000259" key="4">
    <source>
        <dbReference type="Pfam" id="PF13426"/>
    </source>
</evidence>
<protein>
    <recommendedName>
        <fullName evidence="4">PAS domain-containing protein</fullName>
    </recommendedName>
</protein>
<name>A0A7S1XBZ6_9RHOD</name>
<evidence type="ECO:0000313" key="5">
    <source>
        <dbReference type="EMBL" id="CAD9230779.1"/>
    </source>
</evidence>
<gene>
    <name evidence="5" type="ORF">CCAE0312_LOCUS2833</name>
</gene>